<dbReference type="GO" id="GO:0005737">
    <property type="term" value="C:cytoplasm"/>
    <property type="evidence" value="ECO:0007669"/>
    <property type="project" value="TreeGrafter"/>
</dbReference>
<gene>
    <name evidence="2" type="ORF">HMPREF1218_1634</name>
</gene>
<dbReference type="Gene3D" id="3.40.50.1000">
    <property type="entry name" value="HAD superfamily/HAD-like"/>
    <property type="match status" value="1"/>
</dbReference>
<keyword evidence="3" id="KW-1185">Reference proteome</keyword>
<dbReference type="Pfam" id="PF12710">
    <property type="entry name" value="HAD"/>
    <property type="match status" value="1"/>
</dbReference>
<dbReference type="InterPro" id="IPR023214">
    <property type="entry name" value="HAD_sf"/>
</dbReference>
<evidence type="ECO:0000313" key="3">
    <source>
        <dbReference type="Proteomes" id="UP000016600"/>
    </source>
</evidence>
<feature type="transmembrane region" description="Helical" evidence="1">
    <location>
        <begin position="34"/>
        <end position="52"/>
    </location>
</feature>
<protein>
    <submittedName>
        <fullName evidence="2">Haloacid dehalogenase-like hydrolase</fullName>
    </submittedName>
</protein>
<dbReference type="AlphaFoldDB" id="U2LAI6"/>
<dbReference type="GO" id="GO:0036424">
    <property type="term" value="F:L-phosphoserine phosphatase activity"/>
    <property type="evidence" value="ECO:0007669"/>
    <property type="project" value="TreeGrafter"/>
</dbReference>
<dbReference type="PANTHER" id="PTHR43344">
    <property type="entry name" value="PHOSPHOSERINE PHOSPHATASE"/>
    <property type="match status" value="1"/>
</dbReference>
<dbReference type="InterPro" id="IPR050582">
    <property type="entry name" value="HAD-like_SerB"/>
</dbReference>
<keyword evidence="1" id="KW-1133">Transmembrane helix</keyword>
<proteinExistence type="predicted"/>
<keyword evidence="2" id="KW-0378">Hydrolase</keyword>
<dbReference type="PANTHER" id="PTHR43344:SF14">
    <property type="entry name" value="HAD-IB FAMILY HYDROLASE"/>
    <property type="match status" value="1"/>
</dbReference>
<dbReference type="NCBIfam" id="TIGR01488">
    <property type="entry name" value="HAD-SF-IB"/>
    <property type="match status" value="1"/>
</dbReference>
<dbReference type="RefSeq" id="WP_021583891.1">
    <property type="nucleotide sequence ID" value="NZ_AWET01000029.1"/>
</dbReference>
<keyword evidence="1" id="KW-0812">Transmembrane</keyword>
<sequence length="198" mass="22939">MMKEQIYIYDFDGTLTRRDSFPDFIRYARGGRSLFFGLLLFSPLLVLMKLRLYSNGRAKERLFSYFFQGMSIRVFDDLCAKYGLSRADLLLDAARKAVNEVASNGYRIFIVSASVDRWVLPFFRDVPNVTVIGTQIEVENGLVTGRFSTPNCYGAEKVRRIQALLPYREQYKLIAHGDSRGDKEMLNYADQGYFRPFR</sequence>
<dbReference type="SUPFAM" id="SSF56784">
    <property type="entry name" value="HAD-like"/>
    <property type="match status" value="1"/>
</dbReference>
<comment type="caution">
    <text evidence="2">The sequence shown here is derived from an EMBL/GenBank/DDBJ whole genome shotgun (WGS) entry which is preliminary data.</text>
</comment>
<name>U2LAI6_9BACT</name>
<dbReference type="EMBL" id="AWET01000029">
    <property type="protein sequence ID" value="ERK01346.1"/>
    <property type="molecule type" value="Genomic_DNA"/>
</dbReference>
<organism evidence="2 3">
    <name type="scientific">Hoylesella pleuritidis F0068</name>
    <dbReference type="NCBI Taxonomy" id="1081904"/>
    <lineage>
        <taxon>Bacteria</taxon>
        <taxon>Pseudomonadati</taxon>
        <taxon>Bacteroidota</taxon>
        <taxon>Bacteroidia</taxon>
        <taxon>Bacteroidales</taxon>
        <taxon>Prevotellaceae</taxon>
        <taxon>Hoylesella</taxon>
    </lineage>
</organism>
<dbReference type="PATRIC" id="fig|1081904.3.peg.1237"/>
<dbReference type="Proteomes" id="UP000016600">
    <property type="component" value="Unassembled WGS sequence"/>
</dbReference>
<keyword evidence="1" id="KW-0472">Membrane</keyword>
<dbReference type="GO" id="GO:0006564">
    <property type="term" value="P:L-serine biosynthetic process"/>
    <property type="evidence" value="ECO:0007669"/>
    <property type="project" value="TreeGrafter"/>
</dbReference>
<dbReference type="GO" id="GO:0000287">
    <property type="term" value="F:magnesium ion binding"/>
    <property type="evidence" value="ECO:0007669"/>
    <property type="project" value="TreeGrafter"/>
</dbReference>
<accession>U2LAI6</accession>
<reference evidence="2 3" key="1">
    <citation type="submission" date="2013-08" db="EMBL/GenBank/DDBJ databases">
        <authorList>
            <person name="Durkin A.S."/>
            <person name="Haft D.R."/>
            <person name="McCorrison J."/>
            <person name="Torralba M."/>
            <person name="Gillis M."/>
            <person name="Haft D.H."/>
            <person name="Methe B."/>
            <person name="Sutton G."/>
            <person name="Nelson K.E."/>
        </authorList>
    </citation>
    <scope>NUCLEOTIDE SEQUENCE [LARGE SCALE GENOMIC DNA]</scope>
    <source>
        <strain evidence="2 3">F0068</strain>
    </source>
</reference>
<evidence type="ECO:0000313" key="2">
    <source>
        <dbReference type="EMBL" id="ERK01346.1"/>
    </source>
</evidence>
<dbReference type="InterPro" id="IPR036412">
    <property type="entry name" value="HAD-like_sf"/>
</dbReference>
<evidence type="ECO:0000256" key="1">
    <source>
        <dbReference type="SAM" id="Phobius"/>
    </source>
</evidence>